<keyword evidence="2" id="KW-0479">Metal-binding</keyword>
<evidence type="ECO:0000256" key="3">
    <source>
        <dbReference type="ARBA" id="ARBA00022833"/>
    </source>
</evidence>
<dbReference type="SUPFAM" id="SSF51316">
    <property type="entry name" value="Mss4-like"/>
    <property type="match status" value="1"/>
</dbReference>
<feature type="domain" description="CENP-V/GFA" evidence="5">
    <location>
        <begin position="3"/>
        <end position="117"/>
    </location>
</feature>
<evidence type="ECO:0000313" key="7">
    <source>
        <dbReference type="Proteomes" id="UP000002009"/>
    </source>
</evidence>
<dbReference type="Gene3D" id="3.90.1590.10">
    <property type="entry name" value="glutathione-dependent formaldehyde- activating enzyme (gfa)"/>
    <property type="match status" value="1"/>
</dbReference>
<accession>C1DYT7</accession>
<gene>
    <name evidence="6" type="ORF">MICPUN_55831</name>
</gene>
<dbReference type="PROSITE" id="PS51891">
    <property type="entry name" value="CENP_V_GFA"/>
    <property type="match status" value="1"/>
</dbReference>
<proteinExistence type="inferred from homology"/>
<dbReference type="GO" id="GO:0016846">
    <property type="term" value="F:carbon-sulfur lyase activity"/>
    <property type="evidence" value="ECO:0007669"/>
    <property type="project" value="InterPro"/>
</dbReference>
<protein>
    <recommendedName>
        <fullName evidence="5">CENP-V/GFA domain-containing protein</fullName>
    </recommendedName>
</protein>
<evidence type="ECO:0000256" key="2">
    <source>
        <dbReference type="ARBA" id="ARBA00022723"/>
    </source>
</evidence>
<sequence length="149" mass="15900">MSVSGSCYCGAVKVTCTGEPKVMAVCHCRSCAKWGSINLATLYPCDQVKVEGELVEFTNPPPEGKPKGSNRKTCAKCHSNVLNDHPDTMGLTDIVSGILEQEFKPGMHINYAEATWKVNDDLPKFADVPTELGGSGKMLDNAGNPIASP</sequence>
<dbReference type="AlphaFoldDB" id="C1DYT7"/>
<comment type="similarity">
    <text evidence="1">Belongs to the Gfa family.</text>
</comment>
<dbReference type="EMBL" id="CP001323">
    <property type="protein sequence ID" value="ACO61000.1"/>
    <property type="molecule type" value="Genomic_DNA"/>
</dbReference>
<dbReference type="InterPro" id="IPR006913">
    <property type="entry name" value="CENP-V/GFA"/>
</dbReference>
<evidence type="ECO:0000259" key="5">
    <source>
        <dbReference type="PROSITE" id="PS51891"/>
    </source>
</evidence>
<dbReference type="InterPro" id="IPR011057">
    <property type="entry name" value="Mss4-like_sf"/>
</dbReference>
<evidence type="ECO:0000256" key="4">
    <source>
        <dbReference type="ARBA" id="ARBA00023239"/>
    </source>
</evidence>
<evidence type="ECO:0000313" key="6">
    <source>
        <dbReference type="EMBL" id="ACO61000.1"/>
    </source>
</evidence>
<reference evidence="6 7" key="1">
    <citation type="journal article" date="2009" name="Science">
        <title>Green evolution and dynamic adaptations revealed by genomes of the marine picoeukaryotes Micromonas.</title>
        <authorList>
            <person name="Worden A.Z."/>
            <person name="Lee J.H."/>
            <person name="Mock T."/>
            <person name="Rouze P."/>
            <person name="Simmons M.P."/>
            <person name="Aerts A.L."/>
            <person name="Allen A.E."/>
            <person name="Cuvelier M.L."/>
            <person name="Derelle E."/>
            <person name="Everett M.V."/>
            <person name="Foulon E."/>
            <person name="Grimwood J."/>
            <person name="Gundlach H."/>
            <person name="Henrissat B."/>
            <person name="Napoli C."/>
            <person name="McDonald S.M."/>
            <person name="Parker M.S."/>
            <person name="Rombauts S."/>
            <person name="Salamov A."/>
            <person name="Von Dassow P."/>
            <person name="Badger J.H."/>
            <person name="Coutinho P.M."/>
            <person name="Demir E."/>
            <person name="Dubchak I."/>
            <person name="Gentemann C."/>
            <person name="Eikrem W."/>
            <person name="Gready J.E."/>
            <person name="John U."/>
            <person name="Lanier W."/>
            <person name="Lindquist E.A."/>
            <person name="Lucas S."/>
            <person name="Mayer K.F."/>
            <person name="Moreau H."/>
            <person name="Not F."/>
            <person name="Otillar R."/>
            <person name="Panaud O."/>
            <person name="Pangilinan J."/>
            <person name="Paulsen I."/>
            <person name="Piegu B."/>
            <person name="Poliakov A."/>
            <person name="Robbens S."/>
            <person name="Schmutz J."/>
            <person name="Toulza E."/>
            <person name="Wyss T."/>
            <person name="Zelensky A."/>
            <person name="Zhou K."/>
            <person name="Armbrust E.V."/>
            <person name="Bhattacharya D."/>
            <person name="Goodenough U.W."/>
            <person name="Van de Peer Y."/>
            <person name="Grigoriev I.V."/>
        </authorList>
    </citation>
    <scope>NUCLEOTIDE SEQUENCE [LARGE SCALE GENOMIC DNA]</scope>
    <source>
        <strain evidence="7">RCC299 / NOUM17</strain>
    </source>
</reference>
<organism evidence="6 7">
    <name type="scientific">Micromonas commoda (strain RCC299 / NOUM17 / CCMP2709)</name>
    <name type="common">Picoplanktonic green alga</name>
    <dbReference type="NCBI Taxonomy" id="296587"/>
    <lineage>
        <taxon>Eukaryota</taxon>
        <taxon>Viridiplantae</taxon>
        <taxon>Chlorophyta</taxon>
        <taxon>Mamiellophyceae</taxon>
        <taxon>Mamiellales</taxon>
        <taxon>Mamiellaceae</taxon>
        <taxon>Micromonas</taxon>
    </lineage>
</organism>
<dbReference type="OMA" id="IWYASRI"/>
<dbReference type="Proteomes" id="UP000002009">
    <property type="component" value="Chromosome 2"/>
</dbReference>
<evidence type="ECO:0000256" key="1">
    <source>
        <dbReference type="ARBA" id="ARBA00005495"/>
    </source>
</evidence>
<dbReference type="InParanoid" id="C1DYT7"/>
<dbReference type="GO" id="GO:0046872">
    <property type="term" value="F:metal ion binding"/>
    <property type="evidence" value="ECO:0007669"/>
    <property type="project" value="UniProtKB-KW"/>
</dbReference>
<dbReference type="RefSeq" id="XP_002499742.1">
    <property type="nucleotide sequence ID" value="XM_002499696.1"/>
</dbReference>
<dbReference type="OrthoDB" id="428768at2759"/>
<dbReference type="Pfam" id="PF04828">
    <property type="entry name" value="GFA"/>
    <property type="match status" value="1"/>
</dbReference>
<dbReference type="KEGG" id="mis:MICPUN_55831"/>
<keyword evidence="7" id="KW-1185">Reference proteome</keyword>
<dbReference type="GeneID" id="8241418"/>
<keyword evidence="3" id="KW-0862">Zinc</keyword>
<dbReference type="PANTHER" id="PTHR33337:SF40">
    <property type="entry name" value="CENP-V_GFA DOMAIN-CONTAINING PROTEIN-RELATED"/>
    <property type="match status" value="1"/>
</dbReference>
<name>C1DYT7_MICCC</name>
<dbReference type="STRING" id="296587.C1DYT7"/>
<keyword evidence="4" id="KW-0456">Lyase</keyword>
<dbReference type="PANTHER" id="PTHR33337">
    <property type="entry name" value="GFA DOMAIN-CONTAINING PROTEIN"/>
    <property type="match status" value="1"/>
</dbReference>